<dbReference type="EMBL" id="MFMA01000039">
    <property type="protein sequence ID" value="OGG73759.1"/>
    <property type="molecule type" value="Genomic_DNA"/>
</dbReference>
<protein>
    <submittedName>
        <fullName evidence="1">Uncharacterized protein</fullName>
    </submittedName>
</protein>
<dbReference type="AlphaFoldDB" id="A0A1F6EJD6"/>
<comment type="caution">
    <text evidence="1">The sequence shown here is derived from an EMBL/GenBank/DDBJ whole genome shotgun (WGS) entry which is preliminary data.</text>
</comment>
<gene>
    <name evidence="1" type="ORF">A3A40_01555</name>
</gene>
<evidence type="ECO:0000313" key="2">
    <source>
        <dbReference type="Proteomes" id="UP000178427"/>
    </source>
</evidence>
<accession>A0A1F6EJD6</accession>
<dbReference type="Proteomes" id="UP000178427">
    <property type="component" value="Unassembled WGS sequence"/>
</dbReference>
<organism evidence="1 2">
    <name type="scientific">Candidatus Kaiserbacteria bacterium RIFCSPLOWO2_01_FULL_54_20</name>
    <dbReference type="NCBI Taxonomy" id="1798513"/>
    <lineage>
        <taxon>Bacteria</taxon>
        <taxon>Candidatus Kaiseribacteriota</taxon>
    </lineage>
</organism>
<evidence type="ECO:0000313" key="1">
    <source>
        <dbReference type="EMBL" id="OGG73759.1"/>
    </source>
</evidence>
<dbReference type="STRING" id="1798513.A3A40_01555"/>
<sequence>MERIPTIGPEELLKFPFKCGGEAPLIPFSDEILRAHADTHLLVFTPRAYLDGTPITLNSLRERFGIDPAVSEPCMYNQDWYLKEEFASETVLDGKWHLMRKNVLDAARAKRPEDIEASLSGEGFPSAASAAFAFFAWWFATGGETLWKNDFVWCSDRDHNGDRIYVGRYIDPTGINKNGFNIHRHLSLRPAHSAAPEVIG</sequence>
<name>A0A1F6EJD6_9BACT</name>
<proteinExistence type="predicted"/>
<reference evidence="1 2" key="1">
    <citation type="journal article" date="2016" name="Nat. Commun.">
        <title>Thousands of microbial genomes shed light on interconnected biogeochemical processes in an aquifer system.</title>
        <authorList>
            <person name="Anantharaman K."/>
            <person name="Brown C.T."/>
            <person name="Hug L.A."/>
            <person name="Sharon I."/>
            <person name="Castelle C.J."/>
            <person name="Probst A.J."/>
            <person name="Thomas B.C."/>
            <person name="Singh A."/>
            <person name="Wilkins M.J."/>
            <person name="Karaoz U."/>
            <person name="Brodie E.L."/>
            <person name="Williams K.H."/>
            <person name="Hubbard S.S."/>
            <person name="Banfield J.F."/>
        </authorList>
    </citation>
    <scope>NUCLEOTIDE SEQUENCE [LARGE SCALE GENOMIC DNA]</scope>
</reference>